<accession>A0A9Q9LSL4</accession>
<dbReference type="EMBL" id="CP080776">
    <property type="protein sequence ID" value="UWP94215.1"/>
    <property type="molecule type" value="Genomic_DNA"/>
</dbReference>
<organism evidence="1 2">
    <name type="scientific">Aliiroseovarius crassostreae</name>
    <dbReference type="NCBI Taxonomy" id="154981"/>
    <lineage>
        <taxon>Bacteria</taxon>
        <taxon>Pseudomonadati</taxon>
        <taxon>Pseudomonadota</taxon>
        <taxon>Alphaproteobacteria</taxon>
        <taxon>Rhodobacterales</taxon>
        <taxon>Paracoccaceae</taxon>
        <taxon>Aliiroseovarius</taxon>
    </lineage>
</organism>
<gene>
    <name evidence="1" type="ORF">K3X48_08050</name>
</gene>
<dbReference type="RefSeq" id="WP_259805438.1">
    <property type="nucleotide sequence ID" value="NZ_CP080776.1"/>
</dbReference>
<dbReference type="InterPro" id="IPR009706">
    <property type="entry name" value="DUF1287"/>
</dbReference>
<dbReference type="AlphaFoldDB" id="A0A9Q9LSL4"/>
<evidence type="ECO:0000313" key="1">
    <source>
        <dbReference type="EMBL" id="UWP94215.1"/>
    </source>
</evidence>
<sequence length="242" mass="27209">MKKFLSLFAVGLFAWSVWNVTPFQTRLIVNGYLRNMLGISFPAQRFDTEAQQTASDTVPQHTQYEIPVWTQQLLQSARSQVGVTRYYDGSYAAIGYPGGDIDRKTGVCTDVVIRALRDAHNIDLQVAIHEDMKRAFSSYPKNWGLSRTDRNIDHRRVPNIQTYLARQGYSLPISDTAQNYRPGDIVTWTVSGSLPHIGILSDKMDPTGQHPLVIHNIGAGTQEDNILFSFPITGHYRLNPGT</sequence>
<dbReference type="Proteomes" id="UP001057991">
    <property type="component" value="Chromosome"/>
</dbReference>
<name>A0A9Q9LSL4_9RHOB</name>
<protein>
    <submittedName>
        <fullName evidence="1">DUF1287 domain-containing protein</fullName>
    </submittedName>
</protein>
<proteinExistence type="predicted"/>
<reference evidence="1" key="1">
    <citation type="submission" date="2021-08" db="EMBL/GenBank/DDBJ databases">
        <authorList>
            <person name="Nwanade C."/>
            <person name="Wang M."/>
            <person name="Masoudi A."/>
            <person name="Yu Z."/>
            <person name="Liu J."/>
        </authorList>
    </citation>
    <scope>NUCLEOTIDE SEQUENCE</scope>
    <source>
        <strain evidence="1">S056</strain>
    </source>
</reference>
<dbReference type="Pfam" id="PF06940">
    <property type="entry name" value="DUF1287"/>
    <property type="match status" value="1"/>
</dbReference>
<evidence type="ECO:0000313" key="2">
    <source>
        <dbReference type="Proteomes" id="UP001057991"/>
    </source>
</evidence>